<feature type="transmembrane region" description="Helical" evidence="7">
    <location>
        <begin position="328"/>
        <end position="348"/>
    </location>
</feature>
<keyword evidence="10" id="KW-1185">Reference proteome</keyword>
<reference evidence="9 10" key="1">
    <citation type="submission" date="2019-06" db="EMBL/GenBank/DDBJ databases">
        <title>Psychrobacillus vulpis sp. nov., a new species isolated from feces of a red fox that inhabits in The Tablas de Daimiel Natural Park, Albacete, Spain.</title>
        <authorList>
            <person name="Rodriguez M."/>
            <person name="Reina J.C."/>
            <person name="Bejar V."/>
            <person name="Llamas I."/>
        </authorList>
    </citation>
    <scope>NUCLEOTIDE SEQUENCE [LARGE SCALE GENOMIC DNA]</scope>
    <source>
        <strain evidence="9 10">Z8</strain>
    </source>
</reference>
<evidence type="ECO:0000256" key="3">
    <source>
        <dbReference type="ARBA" id="ARBA00022475"/>
    </source>
</evidence>
<protein>
    <recommendedName>
        <fullName evidence="8">Type II secretion system protein GspF domain-containing protein</fullName>
    </recommendedName>
</protein>
<sequence length="354" mass="40886">MLLKKINHYLARKEETIPLNIQSSFLKRLSDLLKEGYTFHTAVSMLIPFHVKKSDFVIQKITEIHKNGLNVTEVFKLLGFSKRLLLPINLATIHGRLQETISVLGDQAAIFEGARKRLNNLLMYPMFLFVVILLLFSIFQIYFLPNMEGLLGARNTLDNDTSLVWSNILLHLPNYFFLVMLFVIVTILTVIIFMNKRSVQVQLLFYGRIPIINNWYRLFLTRDFSREMGGLIESGMSLQQAFDALISQEEHQALRYISEQMKEKIVHGESFSNSTLLLNHFTDDFHLFVVHGENSGYLGRELSLYGEFLTDRIEAKLLKYLSVVQPTLFLVLAIFIIGAYLAILLPIYEMINIV</sequence>
<dbReference type="InterPro" id="IPR042094">
    <property type="entry name" value="T2SS_GspF_sf"/>
</dbReference>
<dbReference type="PANTHER" id="PTHR30012">
    <property type="entry name" value="GENERAL SECRETION PATHWAY PROTEIN"/>
    <property type="match status" value="1"/>
</dbReference>
<dbReference type="NCBIfam" id="NF041012">
    <property type="entry name" value="T4P_ComGB"/>
    <property type="match status" value="1"/>
</dbReference>
<dbReference type="RefSeq" id="WP_142642748.1">
    <property type="nucleotide sequence ID" value="NZ_VDGI01000012.1"/>
</dbReference>
<dbReference type="Proteomes" id="UP000316626">
    <property type="component" value="Unassembled WGS sequence"/>
</dbReference>
<comment type="subcellular location">
    <subcellularLocation>
        <location evidence="1">Cell membrane</location>
        <topology evidence="1">Multi-pass membrane protein</topology>
    </subcellularLocation>
</comment>
<evidence type="ECO:0000256" key="1">
    <source>
        <dbReference type="ARBA" id="ARBA00004651"/>
    </source>
</evidence>
<dbReference type="InterPro" id="IPR003004">
    <property type="entry name" value="GspF/PilC"/>
</dbReference>
<keyword evidence="3" id="KW-1003">Cell membrane</keyword>
<dbReference type="AlphaFoldDB" id="A0A544TQ20"/>
<comment type="caution">
    <text evidence="9">The sequence shown here is derived from an EMBL/GenBank/DDBJ whole genome shotgun (WGS) entry which is preliminary data.</text>
</comment>
<proteinExistence type="inferred from homology"/>
<dbReference type="Gene3D" id="1.20.81.30">
    <property type="entry name" value="Type II secretion system (T2SS), domain F"/>
    <property type="match status" value="1"/>
</dbReference>
<keyword evidence="4 7" id="KW-0812">Transmembrane</keyword>
<gene>
    <name evidence="9" type="ORF">FG384_11520</name>
</gene>
<evidence type="ECO:0000256" key="2">
    <source>
        <dbReference type="ARBA" id="ARBA00005745"/>
    </source>
</evidence>
<name>A0A544TQ20_9BACI</name>
<dbReference type="PRINTS" id="PR00812">
    <property type="entry name" value="BCTERIALGSPF"/>
</dbReference>
<dbReference type="OrthoDB" id="1638902at2"/>
<evidence type="ECO:0000256" key="6">
    <source>
        <dbReference type="ARBA" id="ARBA00023136"/>
    </source>
</evidence>
<evidence type="ECO:0000313" key="10">
    <source>
        <dbReference type="Proteomes" id="UP000316626"/>
    </source>
</evidence>
<evidence type="ECO:0000259" key="8">
    <source>
        <dbReference type="Pfam" id="PF00482"/>
    </source>
</evidence>
<dbReference type="InterPro" id="IPR018076">
    <property type="entry name" value="T2SS_GspF_dom"/>
</dbReference>
<evidence type="ECO:0000256" key="7">
    <source>
        <dbReference type="SAM" id="Phobius"/>
    </source>
</evidence>
<dbReference type="EMBL" id="VDGI01000012">
    <property type="protein sequence ID" value="TQR19554.1"/>
    <property type="molecule type" value="Genomic_DNA"/>
</dbReference>
<evidence type="ECO:0000256" key="4">
    <source>
        <dbReference type="ARBA" id="ARBA00022692"/>
    </source>
</evidence>
<feature type="transmembrane region" description="Helical" evidence="7">
    <location>
        <begin position="121"/>
        <end position="143"/>
    </location>
</feature>
<evidence type="ECO:0000256" key="5">
    <source>
        <dbReference type="ARBA" id="ARBA00022989"/>
    </source>
</evidence>
<keyword evidence="5 7" id="KW-1133">Transmembrane helix</keyword>
<dbReference type="Pfam" id="PF00482">
    <property type="entry name" value="T2SSF"/>
    <property type="match status" value="1"/>
</dbReference>
<keyword evidence="6 7" id="KW-0472">Membrane</keyword>
<evidence type="ECO:0000313" key="9">
    <source>
        <dbReference type="EMBL" id="TQR19554.1"/>
    </source>
</evidence>
<dbReference type="PANTHER" id="PTHR30012:SF0">
    <property type="entry name" value="TYPE II SECRETION SYSTEM PROTEIN F-RELATED"/>
    <property type="match status" value="1"/>
</dbReference>
<accession>A0A544TQ20</accession>
<dbReference type="InterPro" id="IPR047692">
    <property type="entry name" value="T4P_ComGB"/>
</dbReference>
<comment type="similarity">
    <text evidence="2">Belongs to the GSP F family.</text>
</comment>
<organism evidence="9 10">
    <name type="scientific">Psychrobacillus vulpis</name>
    <dbReference type="NCBI Taxonomy" id="2325572"/>
    <lineage>
        <taxon>Bacteria</taxon>
        <taxon>Bacillati</taxon>
        <taxon>Bacillota</taxon>
        <taxon>Bacilli</taxon>
        <taxon>Bacillales</taxon>
        <taxon>Bacillaceae</taxon>
        <taxon>Psychrobacillus</taxon>
    </lineage>
</organism>
<feature type="transmembrane region" description="Helical" evidence="7">
    <location>
        <begin position="175"/>
        <end position="194"/>
    </location>
</feature>
<dbReference type="GO" id="GO:0005886">
    <property type="term" value="C:plasma membrane"/>
    <property type="evidence" value="ECO:0007669"/>
    <property type="project" value="UniProtKB-SubCell"/>
</dbReference>
<feature type="domain" description="Type II secretion system protein GspF" evidence="8">
    <location>
        <begin position="224"/>
        <end position="346"/>
    </location>
</feature>